<reference evidence="11 12" key="1">
    <citation type="submission" date="2024-01" db="EMBL/GenBank/DDBJ databases">
        <title>The complete chloroplast genome sequence of Lithospermum erythrorhizon: insights into the phylogenetic relationship among Boraginaceae species and the maternal lineages of purple gromwells.</title>
        <authorList>
            <person name="Okada T."/>
            <person name="Watanabe K."/>
        </authorList>
    </citation>
    <scope>NUCLEOTIDE SEQUENCE [LARGE SCALE GENOMIC DNA]</scope>
</reference>
<dbReference type="GO" id="GO:0003700">
    <property type="term" value="F:DNA-binding transcription factor activity"/>
    <property type="evidence" value="ECO:0007669"/>
    <property type="project" value="InterPro"/>
</dbReference>
<evidence type="ECO:0000256" key="4">
    <source>
        <dbReference type="ARBA" id="ARBA00023015"/>
    </source>
</evidence>
<dbReference type="Proteomes" id="UP001454036">
    <property type="component" value="Unassembled WGS sequence"/>
</dbReference>
<keyword evidence="5 8" id="KW-0238">DNA-binding</keyword>
<protein>
    <recommendedName>
        <fullName evidence="10">Dof-type domain-containing protein</fullName>
    </recommendedName>
</protein>
<keyword evidence="2 8" id="KW-0863">Zinc-finger</keyword>
<evidence type="ECO:0000256" key="5">
    <source>
        <dbReference type="ARBA" id="ARBA00023125"/>
    </source>
</evidence>
<organism evidence="11 12">
    <name type="scientific">Lithospermum erythrorhizon</name>
    <name type="common">Purple gromwell</name>
    <name type="synonym">Lithospermum officinale var. erythrorhizon</name>
    <dbReference type="NCBI Taxonomy" id="34254"/>
    <lineage>
        <taxon>Eukaryota</taxon>
        <taxon>Viridiplantae</taxon>
        <taxon>Streptophyta</taxon>
        <taxon>Embryophyta</taxon>
        <taxon>Tracheophyta</taxon>
        <taxon>Spermatophyta</taxon>
        <taxon>Magnoliopsida</taxon>
        <taxon>eudicotyledons</taxon>
        <taxon>Gunneridae</taxon>
        <taxon>Pentapetalae</taxon>
        <taxon>asterids</taxon>
        <taxon>lamiids</taxon>
        <taxon>Boraginales</taxon>
        <taxon>Boraginaceae</taxon>
        <taxon>Boraginoideae</taxon>
        <taxon>Lithospermeae</taxon>
        <taxon>Lithospermum</taxon>
    </lineage>
</organism>
<sequence>MTKLRNFAIKLFGKTISLPPTHSSVISTKNHHYHHFERQLSSSALPENKNTSDFTFPKLEGDPNNTTIDEPLEHGTYPPGSEGLKTPIACSNTFCPIDKIKEAKTVRRDSIDKKTKKPEKSLPCPRCSSSDTKFCYFNNYNVKQPRHFCKTCQRFWTVGGTMRNVPVGSGRRKNKGNFALGPEHPKGQEVFPSPPGQSPQIPFFSGGSSWSSHWNAVCLSSLSSQKATFPSCFAVNFYPGNPFCISAVPVPWRIPNLIPPNQSMETTHPTFPSDKHHSDNGPKLQSNFVNWHPAIECNAFACAMPNKAFKINDVNDAGTSSIRSSIDIKESNAESFTRSSPFKAFDPTVDVKNYMADNNLILQANPAAF</sequence>
<evidence type="ECO:0000256" key="6">
    <source>
        <dbReference type="ARBA" id="ARBA00023163"/>
    </source>
</evidence>
<dbReference type="PANTHER" id="PTHR31089:SF1">
    <property type="entry name" value="CYCLIC DOF FACTOR 3"/>
    <property type="match status" value="1"/>
</dbReference>
<evidence type="ECO:0000256" key="8">
    <source>
        <dbReference type="PROSITE-ProRule" id="PRU00071"/>
    </source>
</evidence>
<dbReference type="PANTHER" id="PTHR31089">
    <property type="entry name" value="CYCLIC DOF FACTOR 2"/>
    <property type="match status" value="1"/>
</dbReference>
<evidence type="ECO:0000313" key="11">
    <source>
        <dbReference type="EMBL" id="GAA0167115.1"/>
    </source>
</evidence>
<keyword evidence="12" id="KW-1185">Reference proteome</keyword>
<evidence type="ECO:0000256" key="7">
    <source>
        <dbReference type="ARBA" id="ARBA00023242"/>
    </source>
</evidence>
<evidence type="ECO:0000313" key="12">
    <source>
        <dbReference type="Proteomes" id="UP001454036"/>
    </source>
</evidence>
<dbReference type="EMBL" id="BAABME010005971">
    <property type="protein sequence ID" value="GAA0167115.1"/>
    <property type="molecule type" value="Genomic_DNA"/>
</dbReference>
<dbReference type="PROSITE" id="PS50884">
    <property type="entry name" value="ZF_DOF_2"/>
    <property type="match status" value="1"/>
</dbReference>
<evidence type="ECO:0000259" key="10">
    <source>
        <dbReference type="PROSITE" id="PS50884"/>
    </source>
</evidence>
<dbReference type="Pfam" id="PF02701">
    <property type="entry name" value="Zn_ribbon_Dof"/>
    <property type="match status" value="1"/>
</dbReference>
<keyword evidence="1" id="KW-0479">Metal-binding</keyword>
<dbReference type="AlphaFoldDB" id="A0AAV3QU88"/>
<evidence type="ECO:0000256" key="9">
    <source>
        <dbReference type="SAM" id="MobiDB-lite"/>
    </source>
</evidence>
<dbReference type="GO" id="GO:0005634">
    <property type="term" value="C:nucleus"/>
    <property type="evidence" value="ECO:0007669"/>
    <property type="project" value="UniProtKB-SubCell"/>
</dbReference>
<feature type="region of interest" description="Disordered" evidence="9">
    <location>
        <begin position="39"/>
        <end position="64"/>
    </location>
</feature>
<evidence type="ECO:0000256" key="3">
    <source>
        <dbReference type="ARBA" id="ARBA00022833"/>
    </source>
</evidence>
<accession>A0AAV3QU88</accession>
<keyword evidence="4" id="KW-0805">Transcription regulation</keyword>
<dbReference type="InterPro" id="IPR045174">
    <property type="entry name" value="Dof"/>
</dbReference>
<name>A0AAV3QU88_LITER</name>
<gene>
    <name evidence="11" type="ORF">LIER_22122</name>
</gene>
<feature type="compositionally biased region" description="Polar residues" evidence="9">
    <location>
        <begin position="261"/>
        <end position="270"/>
    </location>
</feature>
<proteinExistence type="predicted"/>
<dbReference type="GO" id="GO:0008270">
    <property type="term" value="F:zinc ion binding"/>
    <property type="evidence" value="ECO:0007669"/>
    <property type="project" value="UniProtKB-KW"/>
</dbReference>
<feature type="region of interest" description="Disordered" evidence="9">
    <location>
        <begin position="261"/>
        <end position="282"/>
    </location>
</feature>
<keyword evidence="3" id="KW-0862">Zinc</keyword>
<keyword evidence="7 8" id="KW-0539">Nucleus</keyword>
<feature type="compositionally biased region" description="Polar residues" evidence="9">
    <location>
        <begin position="39"/>
        <end position="54"/>
    </location>
</feature>
<comment type="subcellular location">
    <subcellularLocation>
        <location evidence="8">Nucleus</location>
    </subcellularLocation>
</comment>
<feature type="domain" description="Dof-type" evidence="10">
    <location>
        <begin position="122"/>
        <end position="176"/>
    </location>
</feature>
<comment type="caution">
    <text evidence="11">The sequence shown here is derived from an EMBL/GenBank/DDBJ whole genome shotgun (WGS) entry which is preliminary data.</text>
</comment>
<dbReference type="InterPro" id="IPR003851">
    <property type="entry name" value="Znf_Dof"/>
</dbReference>
<keyword evidence="6" id="KW-0804">Transcription</keyword>
<evidence type="ECO:0000256" key="1">
    <source>
        <dbReference type="ARBA" id="ARBA00022723"/>
    </source>
</evidence>
<dbReference type="GO" id="GO:0003677">
    <property type="term" value="F:DNA binding"/>
    <property type="evidence" value="ECO:0007669"/>
    <property type="project" value="UniProtKB-UniRule"/>
</dbReference>
<evidence type="ECO:0000256" key="2">
    <source>
        <dbReference type="ARBA" id="ARBA00022771"/>
    </source>
</evidence>
<dbReference type="PROSITE" id="PS01361">
    <property type="entry name" value="ZF_DOF_1"/>
    <property type="match status" value="1"/>
</dbReference>